<dbReference type="Proteomes" id="UP000691718">
    <property type="component" value="Unassembled WGS sequence"/>
</dbReference>
<sequence>MLSQDWKEYVLLAGDQLQENCNVVITKTPIALVCQKPFCLMLDQLAISIFLSRPLFHNKTYTLLILDQIQQLGLQCVSVRLAHPITVYLLIVLKQNVY</sequence>
<comment type="caution">
    <text evidence="1">The sequence shown here is derived from an EMBL/GenBank/DDBJ whole genome shotgun (WGS) entry which is preliminary data.</text>
</comment>
<name>A0A8S3WQ16_PARAO</name>
<dbReference type="EMBL" id="CAJQZP010000643">
    <property type="protein sequence ID" value="CAG4974171.1"/>
    <property type="molecule type" value="Genomic_DNA"/>
</dbReference>
<dbReference type="OrthoDB" id="10611924at2759"/>
<organism evidence="1 2">
    <name type="scientific">Parnassius apollo</name>
    <name type="common">Apollo butterfly</name>
    <name type="synonym">Papilio apollo</name>
    <dbReference type="NCBI Taxonomy" id="110799"/>
    <lineage>
        <taxon>Eukaryota</taxon>
        <taxon>Metazoa</taxon>
        <taxon>Ecdysozoa</taxon>
        <taxon>Arthropoda</taxon>
        <taxon>Hexapoda</taxon>
        <taxon>Insecta</taxon>
        <taxon>Pterygota</taxon>
        <taxon>Neoptera</taxon>
        <taxon>Endopterygota</taxon>
        <taxon>Lepidoptera</taxon>
        <taxon>Glossata</taxon>
        <taxon>Ditrysia</taxon>
        <taxon>Papilionoidea</taxon>
        <taxon>Papilionidae</taxon>
        <taxon>Parnassiinae</taxon>
        <taxon>Parnassini</taxon>
        <taxon>Parnassius</taxon>
        <taxon>Parnassius</taxon>
    </lineage>
</organism>
<accession>A0A8S3WQ16</accession>
<proteinExistence type="predicted"/>
<evidence type="ECO:0000313" key="1">
    <source>
        <dbReference type="EMBL" id="CAG4974171.1"/>
    </source>
</evidence>
<protein>
    <submittedName>
        <fullName evidence="1">(apollo) hypothetical protein</fullName>
    </submittedName>
</protein>
<keyword evidence="2" id="KW-1185">Reference proteome</keyword>
<gene>
    <name evidence="1" type="ORF">PAPOLLO_LOCUS8887</name>
</gene>
<dbReference type="AlphaFoldDB" id="A0A8S3WQ16"/>
<reference evidence="1" key="1">
    <citation type="submission" date="2021-04" db="EMBL/GenBank/DDBJ databases">
        <authorList>
            <person name="Tunstrom K."/>
        </authorList>
    </citation>
    <scope>NUCLEOTIDE SEQUENCE</scope>
</reference>
<evidence type="ECO:0000313" key="2">
    <source>
        <dbReference type="Proteomes" id="UP000691718"/>
    </source>
</evidence>